<dbReference type="EMBL" id="LN714492">
    <property type="protein sequence ID" value="CEL72256.1"/>
    <property type="molecule type" value="Genomic_DNA"/>
</dbReference>
<reference evidence="3" key="1">
    <citation type="journal article" date="2015" name="PLoS ONE">
        <title>Comprehensive Evaluation of Toxoplasma gondii VEG and Neospora caninum LIV Genomes with Tachyzoite Stage Transcriptome and Proteome Defines Novel Transcript Features.</title>
        <authorList>
            <person name="Ramaprasad A."/>
            <person name="Mourier T."/>
            <person name="Naeem R."/>
            <person name="Malas T.B."/>
            <person name="Moussa E."/>
            <person name="Panigrahi A."/>
            <person name="Vermont S.J."/>
            <person name="Otto T.D."/>
            <person name="Wastling J."/>
            <person name="Pain A."/>
        </authorList>
    </citation>
    <scope>NUCLEOTIDE SEQUENCE</scope>
    <source>
        <strain evidence="3">VEG</strain>
    </source>
</reference>
<dbReference type="GO" id="GO:0008202">
    <property type="term" value="P:steroid metabolic process"/>
    <property type="evidence" value="ECO:0007669"/>
    <property type="project" value="TreeGrafter"/>
</dbReference>
<evidence type="ECO:0000256" key="2">
    <source>
        <dbReference type="SAM" id="Phobius"/>
    </source>
</evidence>
<feature type="region of interest" description="Disordered" evidence="1">
    <location>
        <begin position="202"/>
        <end position="305"/>
    </location>
</feature>
<name>A0A0F7UV02_TOXGV</name>
<feature type="compositionally biased region" description="Basic and acidic residues" evidence="1">
    <location>
        <begin position="275"/>
        <end position="299"/>
    </location>
</feature>
<gene>
    <name evidence="3" type="ORF">BN1205_057240</name>
</gene>
<dbReference type="Gene3D" id="3.40.50.720">
    <property type="entry name" value="NAD(P)-binding Rossmann-like Domain"/>
    <property type="match status" value="1"/>
</dbReference>
<dbReference type="SUPFAM" id="SSF51735">
    <property type="entry name" value="NAD(P)-binding Rossmann-fold domains"/>
    <property type="match status" value="1"/>
</dbReference>
<keyword evidence="2" id="KW-0812">Transmembrane</keyword>
<keyword evidence="2" id="KW-1133">Transmembrane helix</keyword>
<feature type="compositionally biased region" description="Low complexity" evidence="1">
    <location>
        <begin position="518"/>
        <end position="533"/>
    </location>
</feature>
<dbReference type="PANTHER" id="PTHR43313">
    <property type="entry name" value="SHORT-CHAIN DEHYDROGENASE/REDUCTASE FAMILY 9C"/>
    <property type="match status" value="1"/>
</dbReference>
<protein>
    <submittedName>
        <fullName evidence="3">Short chain dehydrogenase domain-containing protein</fullName>
    </submittedName>
</protein>
<dbReference type="Pfam" id="PF00106">
    <property type="entry name" value="adh_short"/>
    <property type="match status" value="2"/>
</dbReference>
<proteinExistence type="predicted"/>
<feature type="compositionally biased region" description="Basic and acidic residues" evidence="1">
    <location>
        <begin position="219"/>
        <end position="245"/>
    </location>
</feature>
<dbReference type="InterPro" id="IPR020904">
    <property type="entry name" value="Sc_DH/Rdtase_CS"/>
</dbReference>
<keyword evidence="2" id="KW-0472">Membrane</keyword>
<sequence>MNIARRWASLVAMVLSLFALSLSWSFLLRATSPLLPSLALRSPESRQRSQERASRFPERKKDRCCLVLLLLLITAGKSAEAGLWALSLFSLFLSPRSLSLDHSLSWGDVLDACWSSSSFVSRALCLGIASFRGAAFALSAFNSWREREKAQERKLAVLVTGSSSGIGLQVTRLLLALDFYVIGTRLHSEDPRCVFEEICRGSTRTPEGGAEPRPAAAGERPRREETEEREDERERERKEDSRVESGESGETIGQTKQDGAEHRRRWRGSRTQRRRPAEAREGADRERGDAGVTENRDQESVQTECGVGDEANSRLLLLPMDVTNAEDVARAVEATKKFLRENDVSGLYALVNCAGIWNWNFIQTQSPQETEKSLKTWRELFDVNLLGAVRVMHAFLPLMQAFNASASTGGGASVSAWRLASLCAEAVHAVRHQRVLPALSSRAVFVGSILGRMSSPGQTAYCASKAAVRLLAEGARSDARDAGVNVVLVEPGATRTHLFDKGLSRMHGPTSKSGQTPLSSSSSLSLSSSSGSLPASPFRCRRHSSSVDTGAARSSAPTATRGGADERGDSCLLGIREDVFIAQCSLLRALASPPERIAREIVDSTLCAVTPPTVLSVGWDTYAWRLLEICPFRCRDLCLKLLFLSPGVHRFLAAVLWAASWRRETDA</sequence>
<dbReference type="InterPro" id="IPR036291">
    <property type="entry name" value="NAD(P)-bd_dom_sf"/>
</dbReference>
<dbReference type="AlphaFoldDB" id="A0A0F7UV02"/>
<feature type="compositionally biased region" description="Basic residues" evidence="1">
    <location>
        <begin position="262"/>
        <end position="274"/>
    </location>
</feature>
<dbReference type="PANTHER" id="PTHR43313:SF36">
    <property type="entry name" value="D-BETA-HYDROXYBUTYRATE DEHYDROGENASE, MITOCHONDRIAL"/>
    <property type="match status" value="1"/>
</dbReference>
<feature type="region of interest" description="Disordered" evidence="1">
    <location>
        <begin position="499"/>
        <end position="565"/>
    </location>
</feature>
<accession>A0A0F7UV02</accession>
<organism evidence="3">
    <name type="scientific">Toxoplasma gondii (strain ATCC 50861 / VEG)</name>
    <dbReference type="NCBI Taxonomy" id="432359"/>
    <lineage>
        <taxon>Eukaryota</taxon>
        <taxon>Sar</taxon>
        <taxon>Alveolata</taxon>
        <taxon>Apicomplexa</taxon>
        <taxon>Conoidasida</taxon>
        <taxon>Coccidia</taxon>
        <taxon>Eucoccidiorida</taxon>
        <taxon>Eimeriorina</taxon>
        <taxon>Sarcocystidae</taxon>
        <taxon>Toxoplasma</taxon>
    </lineage>
</organism>
<dbReference type="GO" id="GO:0016491">
    <property type="term" value="F:oxidoreductase activity"/>
    <property type="evidence" value="ECO:0007669"/>
    <property type="project" value="TreeGrafter"/>
</dbReference>
<dbReference type="PROSITE" id="PS00061">
    <property type="entry name" value="ADH_SHORT"/>
    <property type="match status" value="1"/>
</dbReference>
<dbReference type="InterPro" id="IPR002347">
    <property type="entry name" value="SDR_fam"/>
</dbReference>
<evidence type="ECO:0000313" key="3">
    <source>
        <dbReference type="EMBL" id="CEL72256.1"/>
    </source>
</evidence>
<evidence type="ECO:0000256" key="1">
    <source>
        <dbReference type="SAM" id="MobiDB-lite"/>
    </source>
</evidence>
<feature type="compositionally biased region" description="Low complexity" evidence="1">
    <location>
        <begin position="206"/>
        <end position="218"/>
    </location>
</feature>
<feature type="transmembrane region" description="Helical" evidence="2">
    <location>
        <begin position="6"/>
        <end position="28"/>
    </location>
</feature>